<dbReference type="Pfam" id="PF04545">
    <property type="entry name" value="Sigma70_r4"/>
    <property type="match status" value="1"/>
</dbReference>
<evidence type="ECO:0000259" key="7">
    <source>
        <dbReference type="Pfam" id="PF04545"/>
    </source>
</evidence>
<keyword evidence="3" id="KW-0731">Sigma factor</keyword>
<evidence type="ECO:0000313" key="9">
    <source>
        <dbReference type="Proteomes" id="UP000603640"/>
    </source>
</evidence>
<dbReference type="AlphaFoldDB" id="A0A923N492"/>
<dbReference type="GO" id="GO:0003677">
    <property type="term" value="F:DNA binding"/>
    <property type="evidence" value="ECO:0007669"/>
    <property type="project" value="UniProtKB-KW"/>
</dbReference>
<name>A0A923N492_9BACT</name>
<dbReference type="InterPro" id="IPR036388">
    <property type="entry name" value="WH-like_DNA-bd_sf"/>
</dbReference>
<evidence type="ECO:0000256" key="5">
    <source>
        <dbReference type="ARBA" id="ARBA00023163"/>
    </source>
</evidence>
<evidence type="ECO:0000256" key="2">
    <source>
        <dbReference type="ARBA" id="ARBA00023015"/>
    </source>
</evidence>
<comment type="caution">
    <text evidence="8">The sequence shown here is derived from an EMBL/GenBank/DDBJ whole genome shotgun (WGS) entry which is preliminary data.</text>
</comment>
<dbReference type="RefSeq" id="WP_187065927.1">
    <property type="nucleotide sequence ID" value="NZ_JACRVF010000001.1"/>
</dbReference>
<evidence type="ECO:0000259" key="6">
    <source>
        <dbReference type="Pfam" id="PF04542"/>
    </source>
</evidence>
<dbReference type="InterPro" id="IPR007630">
    <property type="entry name" value="RNA_pol_sigma70_r4"/>
</dbReference>
<comment type="similarity">
    <text evidence="1">Belongs to the sigma-70 factor family. ECF subfamily.</text>
</comment>
<evidence type="ECO:0000256" key="1">
    <source>
        <dbReference type="ARBA" id="ARBA00010641"/>
    </source>
</evidence>
<feature type="domain" description="RNA polymerase sigma-70 region 4" evidence="7">
    <location>
        <begin position="129"/>
        <end position="177"/>
    </location>
</feature>
<dbReference type="GO" id="GO:0006352">
    <property type="term" value="P:DNA-templated transcription initiation"/>
    <property type="evidence" value="ECO:0007669"/>
    <property type="project" value="InterPro"/>
</dbReference>
<evidence type="ECO:0000256" key="4">
    <source>
        <dbReference type="ARBA" id="ARBA00023125"/>
    </source>
</evidence>
<keyword evidence="4" id="KW-0238">DNA-binding</keyword>
<dbReference type="InterPro" id="IPR014284">
    <property type="entry name" value="RNA_pol_sigma-70_dom"/>
</dbReference>
<organism evidence="8 9">
    <name type="scientific">Pontibacter cellulosilyticus</name>
    <dbReference type="NCBI Taxonomy" id="1720253"/>
    <lineage>
        <taxon>Bacteria</taxon>
        <taxon>Pseudomonadati</taxon>
        <taxon>Bacteroidota</taxon>
        <taxon>Cytophagia</taxon>
        <taxon>Cytophagales</taxon>
        <taxon>Hymenobacteraceae</taxon>
        <taxon>Pontibacter</taxon>
    </lineage>
</organism>
<feature type="domain" description="RNA polymerase sigma-70 region 2" evidence="6">
    <location>
        <begin position="29"/>
        <end position="94"/>
    </location>
</feature>
<keyword evidence="5" id="KW-0804">Transcription</keyword>
<gene>
    <name evidence="8" type="ORF">H8S84_03805</name>
</gene>
<dbReference type="PANTHER" id="PTHR43133">
    <property type="entry name" value="RNA POLYMERASE ECF-TYPE SIGMA FACTO"/>
    <property type="match status" value="1"/>
</dbReference>
<reference evidence="8" key="1">
    <citation type="submission" date="2020-08" db="EMBL/GenBank/DDBJ databases">
        <title>Pontibacter sp. SD6 16S ribosomal RNA gene Genome sequencing and assembly.</title>
        <authorList>
            <person name="Kang M."/>
        </authorList>
    </citation>
    <scope>NUCLEOTIDE SEQUENCE</scope>
    <source>
        <strain evidence="8">SD6</strain>
    </source>
</reference>
<keyword evidence="9" id="KW-1185">Reference proteome</keyword>
<protein>
    <submittedName>
        <fullName evidence="8">Sigma-70 family RNA polymerase sigma factor</fullName>
    </submittedName>
</protein>
<keyword evidence="2" id="KW-0805">Transcription regulation</keyword>
<dbReference type="Proteomes" id="UP000603640">
    <property type="component" value="Unassembled WGS sequence"/>
</dbReference>
<proteinExistence type="inferred from homology"/>
<dbReference type="Gene3D" id="1.10.1740.10">
    <property type="match status" value="1"/>
</dbReference>
<dbReference type="Gene3D" id="1.10.10.10">
    <property type="entry name" value="Winged helix-like DNA-binding domain superfamily/Winged helix DNA-binding domain"/>
    <property type="match status" value="1"/>
</dbReference>
<dbReference type="SUPFAM" id="SSF88659">
    <property type="entry name" value="Sigma3 and sigma4 domains of RNA polymerase sigma factors"/>
    <property type="match status" value="1"/>
</dbReference>
<dbReference type="InterPro" id="IPR013324">
    <property type="entry name" value="RNA_pol_sigma_r3/r4-like"/>
</dbReference>
<evidence type="ECO:0000256" key="3">
    <source>
        <dbReference type="ARBA" id="ARBA00023082"/>
    </source>
</evidence>
<dbReference type="InterPro" id="IPR013325">
    <property type="entry name" value="RNA_pol_sigma_r2"/>
</dbReference>
<dbReference type="Pfam" id="PF04542">
    <property type="entry name" value="Sigma70_r2"/>
    <property type="match status" value="1"/>
</dbReference>
<dbReference type="EMBL" id="JACRVF010000001">
    <property type="protein sequence ID" value="MBC5991956.1"/>
    <property type="molecule type" value="Genomic_DNA"/>
</dbReference>
<dbReference type="InterPro" id="IPR039425">
    <property type="entry name" value="RNA_pol_sigma-70-like"/>
</dbReference>
<accession>A0A923N492</accession>
<evidence type="ECO:0000313" key="8">
    <source>
        <dbReference type="EMBL" id="MBC5991956.1"/>
    </source>
</evidence>
<dbReference type="SUPFAM" id="SSF88946">
    <property type="entry name" value="Sigma2 domain of RNA polymerase sigma factors"/>
    <property type="match status" value="1"/>
</dbReference>
<sequence length="182" mass="20001">MSEIDLQGESEQSIVAALRQGRQEVLGKLYDAYAPVMLGVIKRIVGDGDVAEEVLKDTFVAIWSRIGVYNSSKERLLSWGLSIARGLALQAVKTDRYAAILRAKNGQAKPEDVSNKNVTLQGSAKEKQVLDSLTPLARQALELLYLKGRTCAEAAAELNIPVEQLRETLKMAFNKLKAEKSE</sequence>
<dbReference type="GO" id="GO:0016987">
    <property type="term" value="F:sigma factor activity"/>
    <property type="evidence" value="ECO:0007669"/>
    <property type="project" value="UniProtKB-KW"/>
</dbReference>
<dbReference type="PANTHER" id="PTHR43133:SF62">
    <property type="entry name" value="RNA POLYMERASE SIGMA FACTOR SIGZ"/>
    <property type="match status" value="1"/>
</dbReference>
<dbReference type="InterPro" id="IPR007627">
    <property type="entry name" value="RNA_pol_sigma70_r2"/>
</dbReference>
<dbReference type="NCBIfam" id="TIGR02937">
    <property type="entry name" value="sigma70-ECF"/>
    <property type="match status" value="1"/>
</dbReference>